<reference evidence="9 10" key="1">
    <citation type="submission" date="2017-12" db="EMBL/GenBank/DDBJ databases">
        <title>Phylogenetic diversity of female urinary microbiome.</title>
        <authorList>
            <person name="Thomas-White K."/>
            <person name="Wolfe A.J."/>
        </authorList>
    </citation>
    <scope>NUCLEOTIDE SEQUENCE [LARGE SCALE GENOMIC DNA]</scope>
    <source>
        <strain evidence="9 10">UMB0402</strain>
    </source>
</reference>
<evidence type="ECO:0000256" key="4">
    <source>
        <dbReference type="ARBA" id="ARBA00022705"/>
    </source>
</evidence>
<dbReference type="InterPro" id="IPR048466">
    <property type="entry name" value="DNA_pol3_delta-like_C"/>
</dbReference>
<evidence type="ECO:0000256" key="6">
    <source>
        <dbReference type="ARBA" id="ARBA00034754"/>
    </source>
</evidence>
<dbReference type="GO" id="GO:0009360">
    <property type="term" value="C:DNA polymerase III complex"/>
    <property type="evidence" value="ECO:0007669"/>
    <property type="project" value="TreeGrafter"/>
</dbReference>
<dbReference type="STRING" id="33007.HMPREF3198_01308"/>
<dbReference type="SUPFAM" id="SSF48019">
    <property type="entry name" value="post-AAA+ oligomerization domain-like"/>
    <property type="match status" value="1"/>
</dbReference>
<dbReference type="SUPFAM" id="SSF52540">
    <property type="entry name" value="P-loop containing nucleoside triphosphate hydrolases"/>
    <property type="match status" value="1"/>
</dbReference>
<dbReference type="EC" id="2.7.7.7" evidence="1"/>
<protein>
    <recommendedName>
        <fullName evidence="1">DNA-directed DNA polymerase</fullName>
        <ecNumber evidence="1">2.7.7.7</ecNumber>
    </recommendedName>
</protein>
<keyword evidence="5" id="KW-0239">DNA-directed DNA polymerase</keyword>
<dbReference type="GeneID" id="35866605"/>
<dbReference type="InterPro" id="IPR005790">
    <property type="entry name" value="DNA_polIII_delta"/>
</dbReference>
<evidence type="ECO:0000313" key="9">
    <source>
        <dbReference type="EMBL" id="PKY72912.1"/>
    </source>
</evidence>
<dbReference type="Pfam" id="PF21694">
    <property type="entry name" value="DNA_pol3_delta_C"/>
    <property type="match status" value="1"/>
</dbReference>
<evidence type="ECO:0000256" key="1">
    <source>
        <dbReference type="ARBA" id="ARBA00012417"/>
    </source>
</evidence>
<organism evidence="9 10">
    <name type="scientific">Winkia neuii</name>
    <dbReference type="NCBI Taxonomy" id="33007"/>
    <lineage>
        <taxon>Bacteria</taxon>
        <taxon>Bacillati</taxon>
        <taxon>Actinomycetota</taxon>
        <taxon>Actinomycetes</taxon>
        <taxon>Actinomycetales</taxon>
        <taxon>Actinomycetaceae</taxon>
        <taxon>Winkia</taxon>
    </lineage>
</organism>
<keyword evidence="2" id="KW-0808">Transferase</keyword>
<dbReference type="PANTHER" id="PTHR34388:SF1">
    <property type="entry name" value="DNA POLYMERASE III SUBUNIT DELTA"/>
    <property type="match status" value="1"/>
</dbReference>
<evidence type="ECO:0000313" key="10">
    <source>
        <dbReference type="Proteomes" id="UP000235122"/>
    </source>
</evidence>
<evidence type="ECO:0000256" key="2">
    <source>
        <dbReference type="ARBA" id="ARBA00022679"/>
    </source>
</evidence>
<comment type="catalytic activity">
    <reaction evidence="7">
        <text>DNA(n) + a 2'-deoxyribonucleoside 5'-triphosphate = DNA(n+1) + diphosphate</text>
        <dbReference type="Rhea" id="RHEA:22508"/>
        <dbReference type="Rhea" id="RHEA-COMP:17339"/>
        <dbReference type="Rhea" id="RHEA-COMP:17340"/>
        <dbReference type="ChEBI" id="CHEBI:33019"/>
        <dbReference type="ChEBI" id="CHEBI:61560"/>
        <dbReference type="ChEBI" id="CHEBI:173112"/>
        <dbReference type="EC" id="2.7.7.7"/>
    </reaction>
</comment>
<keyword evidence="3" id="KW-0548">Nucleotidyltransferase</keyword>
<dbReference type="RefSeq" id="WP_024332122.1">
    <property type="nucleotide sequence ID" value="NZ_JASOXK010000008.1"/>
</dbReference>
<dbReference type="AlphaFoldDB" id="A0A2I1IP58"/>
<evidence type="ECO:0000259" key="8">
    <source>
        <dbReference type="Pfam" id="PF21694"/>
    </source>
</evidence>
<dbReference type="GO" id="GO:0003887">
    <property type="term" value="F:DNA-directed DNA polymerase activity"/>
    <property type="evidence" value="ECO:0007669"/>
    <property type="project" value="UniProtKB-KW"/>
</dbReference>
<evidence type="ECO:0000256" key="5">
    <source>
        <dbReference type="ARBA" id="ARBA00022932"/>
    </source>
</evidence>
<dbReference type="EMBL" id="PKKO01000002">
    <property type="protein sequence ID" value="PKY72912.1"/>
    <property type="molecule type" value="Genomic_DNA"/>
</dbReference>
<dbReference type="InterPro" id="IPR008921">
    <property type="entry name" value="DNA_pol3_clamp-load_cplx_C"/>
</dbReference>
<accession>A0A2I1IP58</accession>
<comment type="caution">
    <text evidence="9">The sequence shown here is derived from an EMBL/GenBank/DDBJ whole genome shotgun (WGS) entry which is preliminary data.</text>
</comment>
<gene>
    <name evidence="9" type="primary">holA</name>
    <name evidence="9" type="ORF">CYJ19_04565</name>
</gene>
<dbReference type="Gene3D" id="1.20.272.10">
    <property type="match status" value="1"/>
</dbReference>
<dbReference type="Proteomes" id="UP000235122">
    <property type="component" value="Unassembled WGS sequence"/>
</dbReference>
<dbReference type="Gene3D" id="3.40.50.300">
    <property type="entry name" value="P-loop containing nucleotide triphosphate hydrolases"/>
    <property type="match status" value="1"/>
</dbReference>
<keyword evidence="4" id="KW-0235">DNA replication</keyword>
<dbReference type="PANTHER" id="PTHR34388">
    <property type="entry name" value="DNA POLYMERASE III SUBUNIT DELTA"/>
    <property type="match status" value="1"/>
</dbReference>
<dbReference type="GO" id="GO:0003677">
    <property type="term" value="F:DNA binding"/>
    <property type="evidence" value="ECO:0007669"/>
    <property type="project" value="InterPro"/>
</dbReference>
<dbReference type="GO" id="GO:0006261">
    <property type="term" value="P:DNA-templated DNA replication"/>
    <property type="evidence" value="ECO:0007669"/>
    <property type="project" value="TreeGrafter"/>
</dbReference>
<dbReference type="NCBIfam" id="TIGR01128">
    <property type="entry name" value="holA"/>
    <property type="match status" value="1"/>
</dbReference>
<dbReference type="InterPro" id="IPR027417">
    <property type="entry name" value="P-loop_NTPase"/>
</dbReference>
<name>A0A2I1IP58_9ACTO</name>
<proteinExistence type="inferred from homology"/>
<keyword evidence="10" id="KW-1185">Reference proteome</keyword>
<comment type="similarity">
    <text evidence="6">Belongs to the DNA polymerase HolA subunit family.</text>
</comment>
<feature type="domain" description="DNA polymerase III delta subunit-like C-terminal" evidence="8">
    <location>
        <begin position="203"/>
        <end position="313"/>
    </location>
</feature>
<evidence type="ECO:0000256" key="7">
    <source>
        <dbReference type="ARBA" id="ARBA00049244"/>
    </source>
</evidence>
<sequence>MAKTTWDKVQLSPVMLIRGPEDLLANRAEARIRELVNRADPNAGVIDVEAATYEAGQLGIHAAPSLFGEGRLIRIHSLEALSDALAKDLLAYLKSPEPDVWIMARHAKGQKGKKLLEAIGKAGYPVVVCDQIKTARDKAELLRADARRARRSVEAAAIEGLVDALGSDVQEMCATLAQLFSDKEGNITLRDVQVFYGNRVEASGFAIADAAIAGNAGEAIGLARHGFSTGAVPVALIAALALKLRNIAKVSSGARNPRELGMAPWQADRARREGRGWSQVGLAEAIQAVAAGEEEIKGASRDAEFAFERTLLRVAAARGKR</sequence>
<evidence type="ECO:0000256" key="3">
    <source>
        <dbReference type="ARBA" id="ARBA00022695"/>
    </source>
</evidence>